<evidence type="ECO:0000256" key="3">
    <source>
        <dbReference type="ARBA" id="ARBA00022478"/>
    </source>
</evidence>
<dbReference type="GO" id="GO:0003677">
    <property type="term" value="F:DNA binding"/>
    <property type="evidence" value="ECO:0007669"/>
    <property type="project" value="InterPro"/>
</dbReference>
<dbReference type="Pfam" id="PF06870">
    <property type="entry name" value="RNA_pol_I_A49"/>
    <property type="match status" value="1"/>
</dbReference>
<dbReference type="InterPro" id="IPR009668">
    <property type="entry name" value="RNA_pol-assoc_fac_A49-like"/>
</dbReference>
<dbReference type="InParanoid" id="A0A067RT28"/>
<sequence length="375" mass="41906">MKPAQCRVSEVTDDMTVLVSFQHSELIPEEAHKVKCGLYAHKKTGKRVAVVAVDDDHVFSGSELPAENTIAHNLIAIRNRQTNKVRLVPTTSFLLSPVPRVEENSIVSVVTQEDRDRLQMKFGSKRQQRSLESYTRMRTNADYLKDKLKDVIDSVSVEEASQQPVVNASHEAYLPPINRIAATVDDVYSLHDIVSAEELASLKEEAIRTMKEPKKDMFSSFFSQTLPNVLQLGSSQPVIESVCALLYADLLIKFLNTSLKSLQKQKNIVCPYSEDVNSKIINTFTVQSPHGRLRPNLLKDKALCHLLVLGLILSHFKLNLELLSKSLSISVKRLNHLSQQVGAVSSSSSSSIVTLKLPLPPLKQLQTVVKRNKKH</sequence>
<dbReference type="AlphaFoldDB" id="A0A067RT28"/>
<accession>A0A067RT28</accession>
<dbReference type="STRING" id="136037.A0A067RT28"/>
<gene>
    <name evidence="6" type="ORF">L798_02128</name>
</gene>
<dbReference type="GO" id="GO:0005730">
    <property type="term" value="C:nucleolus"/>
    <property type="evidence" value="ECO:0007669"/>
    <property type="project" value="UniProtKB-SubCell"/>
</dbReference>
<dbReference type="PANTHER" id="PTHR14440">
    <property type="entry name" value="DNA-DIRECTED RNA POLYMERASE I SUBUNIT RPA49"/>
    <property type="match status" value="1"/>
</dbReference>
<dbReference type="GO" id="GO:0000428">
    <property type="term" value="C:DNA-directed RNA polymerase complex"/>
    <property type="evidence" value="ECO:0007669"/>
    <property type="project" value="UniProtKB-KW"/>
</dbReference>
<dbReference type="GO" id="GO:0006351">
    <property type="term" value="P:DNA-templated transcription"/>
    <property type="evidence" value="ECO:0007669"/>
    <property type="project" value="InterPro"/>
</dbReference>
<organism evidence="6 7">
    <name type="scientific">Zootermopsis nevadensis</name>
    <name type="common">Dampwood termite</name>
    <dbReference type="NCBI Taxonomy" id="136037"/>
    <lineage>
        <taxon>Eukaryota</taxon>
        <taxon>Metazoa</taxon>
        <taxon>Ecdysozoa</taxon>
        <taxon>Arthropoda</taxon>
        <taxon>Hexapoda</taxon>
        <taxon>Insecta</taxon>
        <taxon>Pterygota</taxon>
        <taxon>Neoptera</taxon>
        <taxon>Polyneoptera</taxon>
        <taxon>Dictyoptera</taxon>
        <taxon>Blattodea</taxon>
        <taxon>Blattoidea</taxon>
        <taxon>Termitoidae</taxon>
        <taxon>Termopsidae</taxon>
        <taxon>Zootermopsis</taxon>
    </lineage>
</organism>
<reference evidence="6 7" key="1">
    <citation type="journal article" date="2014" name="Nat. Commun.">
        <title>Molecular traces of alternative social organization in a termite genome.</title>
        <authorList>
            <person name="Terrapon N."/>
            <person name="Li C."/>
            <person name="Robertson H.M."/>
            <person name="Ji L."/>
            <person name="Meng X."/>
            <person name="Booth W."/>
            <person name="Chen Z."/>
            <person name="Childers C.P."/>
            <person name="Glastad K.M."/>
            <person name="Gokhale K."/>
            <person name="Gowin J."/>
            <person name="Gronenberg W."/>
            <person name="Hermansen R.A."/>
            <person name="Hu H."/>
            <person name="Hunt B.G."/>
            <person name="Huylmans A.K."/>
            <person name="Khalil S.M."/>
            <person name="Mitchell R.D."/>
            <person name="Munoz-Torres M.C."/>
            <person name="Mustard J.A."/>
            <person name="Pan H."/>
            <person name="Reese J.T."/>
            <person name="Scharf M.E."/>
            <person name="Sun F."/>
            <person name="Vogel H."/>
            <person name="Xiao J."/>
            <person name="Yang W."/>
            <person name="Yang Z."/>
            <person name="Yang Z."/>
            <person name="Zhou J."/>
            <person name="Zhu J."/>
            <person name="Brent C.S."/>
            <person name="Elsik C.G."/>
            <person name="Goodisman M.A."/>
            <person name="Liberles D.A."/>
            <person name="Roe R.M."/>
            <person name="Vargo E.L."/>
            <person name="Vilcinskas A."/>
            <person name="Wang J."/>
            <person name="Bornberg-Bauer E."/>
            <person name="Korb J."/>
            <person name="Zhang G."/>
            <person name="Liebig J."/>
        </authorList>
    </citation>
    <scope>NUCLEOTIDE SEQUENCE [LARGE SCALE GENOMIC DNA]</scope>
    <source>
        <tissue evidence="6">Whole organism</tissue>
    </source>
</reference>
<evidence type="ECO:0000256" key="4">
    <source>
        <dbReference type="ARBA" id="ARBA00023163"/>
    </source>
</evidence>
<keyword evidence="3 6" id="KW-0240">DNA-directed RNA polymerase</keyword>
<evidence type="ECO:0000256" key="5">
    <source>
        <dbReference type="ARBA" id="ARBA00023242"/>
    </source>
</evidence>
<keyword evidence="5" id="KW-0539">Nucleus</keyword>
<comment type="subcellular location">
    <subcellularLocation>
        <location evidence="1">Nucleus</location>
        <location evidence="1">Nucleolus</location>
    </subcellularLocation>
</comment>
<proteinExistence type="inferred from homology"/>
<keyword evidence="7" id="KW-1185">Reference proteome</keyword>
<name>A0A067RT28_ZOONE</name>
<dbReference type="EMBL" id="KK852478">
    <property type="protein sequence ID" value="KDR22974.1"/>
    <property type="molecule type" value="Genomic_DNA"/>
</dbReference>
<evidence type="ECO:0000313" key="6">
    <source>
        <dbReference type="EMBL" id="KDR22974.1"/>
    </source>
</evidence>
<protein>
    <submittedName>
        <fullName evidence="6">DNA-directed RNA polymerase I subunit RPA49</fullName>
    </submittedName>
</protein>
<evidence type="ECO:0000256" key="1">
    <source>
        <dbReference type="ARBA" id="ARBA00004604"/>
    </source>
</evidence>
<dbReference type="FunCoup" id="A0A067RT28">
    <property type="interactions" value="565"/>
</dbReference>
<dbReference type="OrthoDB" id="277398at2759"/>
<evidence type="ECO:0000256" key="2">
    <source>
        <dbReference type="ARBA" id="ARBA00009430"/>
    </source>
</evidence>
<evidence type="ECO:0000313" key="7">
    <source>
        <dbReference type="Proteomes" id="UP000027135"/>
    </source>
</evidence>
<dbReference type="OMA" id="IITYAHI"/>
<dbReference type="eggNOG" id="ENOG502S6KA">
    <property type="taxonomic scope" value="Eukaryota"/>
</dbReference>
<dbReference type="Proteomes" id="UP000027135">
    <property type="component" value="Unassembled WGS sequence"/>
</dbReference>
<keyword evidence="4" id="KW-0804">Transcription</keyword>
<comment type="similarity">
    <text evidence="2">Belongs to the eukaryotic RPA49/POLR1E RNA polymerase subunit family.</text>
</comment>